<dbReference type="GO" id="GO:0019780">
    <property type="term" value="F:FAT10 activating enzyme activity"/>
    <property type="evidence" value="ECO:0000318"/>
    <property type="project" value="GO_Central"/>
</dbReference>
<dbReference type="InterPro" id="IPR042302">
    <property type="entry name" value="E1_FCCH_sf"/>
</dbReference>
<dbReference type="UniPathway" id="UPA00143"/>
<comment type="pathway">
    <text evidence="1">Protein modification; protein ubiquitination.</text>
</comment>
<feature type="domain" description="Ubiquitin-activating enzyme E1 C-terminal" evidence="4">
    <location>
        <begin position="841"/>
        <end position="961"/>
    </location>
</feature>
<dbReference type="Gene3D" id="3.40.50.720">
    <property type="entry name" value="NAD(P)-binding Rossmann-like Domain"/>
    <property type="match status" value="1"/>
</dbReference>
<evidence type="ECO:0000313" key="6">
    <source>
        <dbReference type="Proteomes" id="UP000009022"/>
    </source>
</evidence>
<dbReference type="AlphaFoldDB" id="B3RS11"/>
<dbReference type="FunCoup" id="B3RS11">
    <property type="interactions" value="2009"/>
</dbReference>
<dbReference type="STRING" id="10228.B3RS11"/>
<dbReference type="Pfam" id="PF10585">
    <property type="entry name" value="UBA_E1_SCCH"/>
    <property type="match status" value="1"/>
</dbReference>
<dbReference type="OMA" id="WSHCVEL"/>
<dbReference type="Pfam" id="PF09358">
    <property type="entry name" value="E1_UFD"/>
    <property type="match status" value="1"/>
</dbReference>
<sequence>MATEVDIDDSFYSRQRYMLGDLAMRQLSKAKVFLSGLGGLGVEIAKNVTLAGVKGLTLHDVKNASVYDLGTQFYLNTENITKIENRAKASFQSISQLNPHVVVDVSTTPFNCESDLSFLLQYQCVVLTESPLELQVVVDQFCRSQDPPIAFISADVFGLFSFLFCDFGESFQVIDGDGEEPEEILLSNVSKDNPAVVKTIYGVRHGLTTGDYVKFREIKGMTALNNRIEQITVISPDEFTICDTTSDQFGSYANGGTCVRVKIPFNVQFEDLSTQFNKPDIAMTDFSKPEVNLQSIIALRALHTFNDGYKRMPRIRDTKDAEQVINIALSIIDSMITKVDKLDVDIVTQLAYTCQGCFQPLVATMGGIVGQEVLIALTNKYAPIKQWLCLETQSLFDGSKDNSMFLPRNDRYDGLRICIGNDICERLSKLRLFMVGCGAIGCEMLKNCALTGIATSVDGLMTITDHDLIEKSNLNRQFLFRESHIQKSKAVCSAEVTRVINPVGPSTETSVHCDSFFKTLHVVVNALDNVEARRYMDGRCVSNQRPLLDSGTTGPKGHVQVILPFETETYSDQRDANDETVIPYCTLKSFPARIEHTIQWARDKFESFMVHKPSTYSKFWSIHGQPNEIIEKLERNQSLQGIVVVAKLLNNRLHTWEDCIRIARIKFEKYFNHKARQLLDAFPLSATLSDGSLFWSSPKRPPAPLQFDVHNETHIAFIESTARLLADVYGLSYNQQLARISIPAIVADTVIPVYTKSNKEIVVDESVKKEEITKVETKIEKYIHDVNLRAMMYGIETVDRLKTKRIAGKIVPAIATTTATVAGLVTAELIKIVSQLPLNGYRNAFINLAIPLVLLSEPGPANKTAINDDISYTSWDRWDVVGDESFTLSQFIQWFKDHYKLTATAVMHGVKIIYMAVMPGHAKKRDQTMKKLLKLQSSVKSVELTVSFEDKYGDSVTTPPIRYSLS</sequence>
<dbReference type="eggNOG" id="KOG2012">
    <property type="taxonomic scope" value="Eukaryota"/>
</dbReference>
<dbReference type="InterPro" id="IPR019572">
    <property type="entry name" value="UBA_E1_SCCH"/>
</dbReference>
<dbReference type="Pfam" id="PF16190">
    <property type="entry name" value="E1_FCCH"/>
    <property type="match status" value="1"/>
</dbReference>
<dbReference type="GO" id="GO:0005634">
    <property type="term" value="C:nucleus"/>
    <property type="evidence" value="ECO:0000318"/>
    <property type="project" value="GO_Central"/>
</dbReference>
<dbReference type="InterPro" id="IPR018965">
    <property type="entry name" value="Ub-activating_enz_E1_C"/>
</dbReference>
<dbReference type="PANTHER" id="PTHR10953">
    <property type="entry name" value="UBIQUITIN-ACTIVATING ENZYME E1"/>
    <property type="match status" value="1"/>
</dbReference>
<protein>
    <recommendedName>
        <fullName evidence="4">Ubiquitin-activating enzyme E1 C-terminal domain-containing protein</fullName>
    </recommendedName>
</protein>
<comment type="similarity">
    <text evidence="2">Belongs to the ubiquitin-activating E1 family.</text>
</comment>
<dbReference type="InParanoid" id="B3RS11"/>
<proteinExistence type="inferred from homology"/>
<dbReference type="SMART" id="SM00985">
    <property type="entry name" value="UBA_e1_C"/>
    <property type="match status" value="1"/>
</dbReference>
<dbReference type="InterPro" id="IPR045886">
    <property type="entry name" value="ThiF/MoeB/HesA"/>
</dbReference>
<dbReference type="EMBL" id="DS985243">
    <property type="protein sequence ID" value="EDV26442.1"/>
    <property type="molecule type" value="Genomic_DNA"/>
</dbReference>
<dbReference type="Proteomes" id="UP000009022">
    <property type="component" value="Unassembled WGS sequence"/>
</dbReference>
<evidence type="ECO:0000256" key="2">
    <source>
        <dbReference type="ARBA" id="ARBA00005673"/>
    </source>
</evidence>
<organism evidence="5 6">
    <name type="scientific">Trichoplax adhaerens</name>
    <name type="common">Trichoplax reptans</name>
    <dbReference type="NCBI Taxonomy" id="10228"/>
    <lineage>
        <taxon>Eukaryota</taxon>
        <taxon>Metazoa</taxon>
        <taxon>Placozoa</taxon>
        <taxon>Uniplacotomia</taxon>
        <taxon>Trichoplacea</taxon>
        <taxon>Trichoplacidae</taxon>
        <taxon>Trichoplax</taxon>
    </lineage>
</organism>
<dbReference type="RefSeq" id="XP_002110438.1">
    <property type="nucleotide sequence ID" value="XM_002110402.1"/>
</dbReference>
<dbReference type="FunFam" id="2.40.30.180:FF:000001">
    <property type="entry name" value="ubiquitin-like modifier-activating enzyme 1"/>
    <property type="match status" value="1"/>
</dbReference>
<dbReference type="GO" id="GO:0006511">
    <property type="term" value="P:ubiquitin-dependent protein catabolic process"/>
    <property type="evidence" value="ECO:0000318"/>
    <property type="project" value="GO_Central"/>
</dbReference>
<dbReference type="PANTHER" id="PTHR10953:SF186">
    <property type="entry name" value="UBIQUITIN-LIKE MODIFIER-ACTIVATING ENZYME 6"/>
    <property type="match status" value="1"/>
</dbReference>
<dbReference type="GO" id="GO:0016567">
    <property type="term" value="P:protein ubiquitination"/>
    <property type="evidence" value="ECO:0000318"/>
    <property type="project" value="GO_Central"/>
</dbReference>
<evidence type="ECO:0000256" key="3">
    <source>
        <dbReference type="ARBA" id="ARBA00022598"/>
    </source>
</evidence>
<dbReference type="OrthoDB" id="10252231at2759"/>
<dbReference type="Pfam" id="PF16191">
    <property type="entry name" value="E1_4HB"/>
    <property type="match status" value="1"/>
</dbReference>
<reference evidence="5 6" key="1">
    <citation type="journal article" date="2008" name="Nature">
        <title>The Trichoplax genome and the nature of placozoans.</title>
        <authorList>
            <person name="Srivastava M."/>
            <person name="Begovic E."/>
            <person name="Chapman J."/>
            <person name="Putnam N.H."/>
            <person name="Hellsten U."/>
            <person name="Kawashima T."/>
            <person name="Kuo A."/>
            <person name="Mitros T."/>
            <person name="Salamov A."/>
            <person name="Carpenter M.L."/>
            <person name="Signorovitch A.Y."/>
            <person name="Moreno M.A."/>
            <person name="Kamm K."/>
            <person name="Grimwood J."/>
            <person name="Schmutz J."/>
            <person name="Shapiro H."/>
            <person name="Grigoriev I.V."/>
            <person name="Buss L.W."/>
            <person name="Schierwater B."/>
            <person name="Dellaporta S.L."/>
            <person name="Rokhsar D.S."/>
        </authorList>
    </citation>
    <scope>NUCLEOTIDE SEQUENCE [LARGE SCALE GENOMIC DNA]</scope>
    <source>
        <strain evidence="5 6">Grell-BS-1999</strain>
    </source>
</reference>
<dbReference type="InterPro" id="IPR000011">
    <property type="entry name" value="UBQ/SUMO-activ_enz_E1-like"/>
</dbReference>
<dbReference type="GO" id="GO:0005737">
    <property type="term" value="C:cytoplasm"/>
    <property type="evidence" value="ECO:0000318"/>
    <property type="project" value="GO_Central"/>
</dbReference>
<dbReference type="InterPro" id="IPR042063">
    <property type="entry name" value="Ubi_acti_E1_SCCH"/>
</dbReference>
<dbReference type="PhylomeDB" id="B3RS11"/>
<evidence type="ECO:0000256" key="1">
    <source>
        <dbReference type="ARBA" id="ARBA00004906"/>
    </source>
</evidence>
<dbReference type="InterPro" id="IPR038252">
    <property type="entry name" value="UBA_E1_C_sf"/>
</dbReference>
<name>B3RS11_TRIAD</name>
<dbReference type="Gene3D" id="1.10.10.2660">
    <property type="entry name" value="Ubiquitin-activating enzyme E1, SCCH domain"/>
    <property type="match status" value="1"/>
</dbReference>
<dbReference type="Gene3D" id="2.40.30.180">
    <property type="entry name" value="Ubiquitin-activating enzyme E1, FCCH domain"/>
    <property type="match status" value="1"/>
</dbReference>
<dbReference type="SUPFAM" id="SSF69572">
    <property type="entry name" value="Activating enzymes of the ubiquitin-like proteins"/>
    <property type="match status" value="2"/>
</dbReference>
<dbReference type="Gene3D" id="3.40.50.12550">
    <property type="entry name" value="Ubiquitin-activating enzyme E1, inactive adenylation domain, subdomain 2"/>
    <property type="match status" value="1"/>
</dbReference>
<dbReference type="Pfam" id="PF00899">
    <property type="entry name" value="ThiF"/>
    <property type="match status" value="1"/>
</dbReference>
<dbReference type="InterPro" id="IPR042449">
    <property type="entry name" value="Ub-E1_IAD_1"/>
</dbReference>
<evidence type="ECO:0000313" key="5">
    <source>
        <dbReference type="EMBL" id="EDV26442.1"/>
    </source>
</evidence>
<dbReference type="KEGG" id="tad:TRIADDRAFT_54436"/>
<dbReference type="Gene3D" id="3.10.290.60">
    <property type="entry name" value="Ubiquitin-activating enzyme E1, UFD domain"/>
    <property type="match status" value="1"/>
</dbReference>
<dbReference type="InterPro" id="IPR018075">
    <property type="entry name" value="UBQ-activ_enz_E1"/>
</dbReference>
<dbReference type="Gene3D" id="3.50.50.80">
    <property type="entry name" value="Ubiquitin-activating enzyme E1, inactive adenylation domain, subdomain 1"/>
    <property type="match status" value="1"/>
</dbReference>
<dbReference type="CTD" id="6752176"/>
<accession>B3RS11</accession>
<keyword evidence="6" id="KW-1185">Reference proteome</keyword>
<dbReference type="HOGENOM" id="CLU_002556_0_0_1"/>
<dbReference type="InterPro" id="IPR035985">
    <property type="entry name" value="Ubiquitin-activating_enz"/>
</dbReference>
<evidence type="ECO:0000259" key="4">
    <source>
        <dbReference type="SMART" id="SM00985"/>
    </source>
</evidence>
<dbReference type="FunFam" id="3.50.50.80:FF:000001">
    <property type="entry name" value="ubiquitin-like modifier-activating enzyme 1"/>
    <property type="match status" value="1"/>
</dbReference>
<dbReference type="NCBIfam" id="TIGR01408">
    <property type="entry name" value="Ube1"/>
    <property type="match status" value="1"/>
</dbReference>
<dbReference type="InterPro" id="IPR032418">
    <property type="entry name" value="E1_FCCH"/>
</dbReference>
<keyword evidence="3" id="KW-0436">Ligase</keyword>
<dbReference type="PRINTS" id="PR01849">
    <property type="entry name" value="UBIQUITINACT"/>
</dbReference>
<dbReference type="GO" id="GO:0006974">
    <property type="term" value="P:DNA damage response"/>
    <property type="evidence" value="ECO:0000318"/>
    <property type="project" value="GO_Central"/>
</dbReference>
<dbReference type="GO" id="GO:0004839">
    <property type="term" value="F:ubiquitin activating enzyme activity"/>
    <property type="evidence" value="ECO:0000318"/>
    <property type="project" value="GO_Central"/>
</dbReference>
<dbReference type="InterPro" id="IPR032420">
    <property type="entry name" value="E1_4HB"/>
</dbReference>
<dbReference type="InterPro" id="IPR000594">
    <property type="entry name" value="ThiF_NAD_FAD-bd"/>
</dbReference>
<gene>
    <name evidence="5" type="ORF">TRIADDRAFT_54436</name>
</gene>
<dbReference type="GeneID" id="6752176"/>